<dbReference type="GO" id="GO:0005634">
    <property type="term" value="C:nucleus"/>
    <property type="evidence" value="ECO:0007669"/>
    <property type="project" value="TreeGrafter"/>
</dbReference>
<proteinExistence type="inferred from homology"/>
<keyword evidence="4 9" id="KW-0251">Elongation factor</keyword>
<dbReference type="AlphaFoldDB" id="A0AA36I585"/>
<dbReference type="EMBL" id="CAUJNA010000788">
    <property type="protein sequence ID" value="CAJ1381200.1"/>
    <property type="molecule type" value="Genomic_DNA"/>
</dbReference>
<dbReference type="Pfam" id="PF01131">
    <property type="entry name" value="Topoisom_bac"/>
    <property type="match status" value="1"/>
</dbReference>
<evidence type="ECO:0000259" key="11">
    <source>
        <dbReference type="PROSITE" id="PS52039"/>
    </source>
</evidence>
<dbReference type="GO" id="GO:0006310">
    <property type="term" value="P:DNA recombination"/>
    <property type="evidence" value="ECO:0007669"/>
    <property type="project" value="TreeGrafter"/>
</dbReference>
<dbReference type="Gene3D" id="3.30.479.20">
    <property type="entry name" value="Elongation factor Ts, dimerisation domain"/>
    <property type="match status" value="2"/>
</dbReference>
<dbReference type="PANTHER" id="PTHR11390">
    <property type="entry name" value="PROKARYOTIC DNA TOPOISOMERASE"/>
    <property type="match status" value="1"/>
</dbReference>
<accession>A0AA36I585</accession>
<reference evidence="12" key="1">
    <citation type="submission" date="2023-08" db="EMBL/GenBank/DDBJ databases">
        <authorList>
            <person name="Chen Y."/>
            <person name="Shah S."/>
            <person name="Dougan E. K."/>
            <person name="Thang M."/>
            <person name="Chan C."/>
        </authorList>
    </citation>
    <scope>NUCLEOTIDE SEQUENCE</scope>
</reference>
<evidence type="ECO:0000313" key="12">
    <source>
        <dbReference type="EMBL" id="CAJ1381200.1"/>
    </source>
</evidence>
<dbReference type="PROSITE" id="PS50880">
    <property type="entry name" value="TOPRIM"/>
    <property type="match status" value="1"/>
</dbReference>
<dbReference type="GO" id="GO:0003746">
    <property type="term" value="F:translation elongation factor activity"/>
    <property type="evidence" value="ECO:0007669"/>
    <property type="project" value="UniProtKB-UniRule"/>
</dbReference>
<comment type="similarity">
    <text evidence="2 9">Belongs to the EF-Ts family.</text>
</comment>
<dbReference type="InterPro" id="IPR013497">
    <property type="entry name" value="Topo_IA_cen"/>
</dbReference>
<dbReference type="SUPFAM" id="SSF56712">
    <property type="entry name" value="Prokaryotic type I DNA topoisomerase"/>
    <property type="match status" value="1"/>
</dbReference>
<dbReference type="GO" id="GO:0006281">
    <property type="term" value="P:DNA repair"/>
    <property type="evidence" value="ECO:0007669"/>
    <property type="project" value="TreeGrafter"/>
</dbReference>
<dbReference type="InterPro" id="IPR003601">
    <property type="entry name" value="Topo_IA_2"/>
</dbReference>
<dbReference type="FunFam" id="3.40.50.140:FF:000002">
    <property type="entry name" value="DNA topoisomerase"/>
    <property type="match status" value="1"/>
</dbReference>
<evidence type="ECO:0000256" key="2">
    <source>
        <dbReference type="ARBA" id="ARBA00005532"/>
    </source>
</evidence>
<dbReference type="PROSITE" id="PS00396">
    <property type="entry name" value="TOPO_IA_1"/>
    <property type="match status" value="1"/>
</dbReference>
<dbReference type="CDD" id="cd14275">
    <property type="entry name" value="UBA_EF-Ts"/>
    <property type="match status" value="1"/>
</dbReference>
<sequence>MVVSVLMVAEKPSIAQTLADALSPGHKYSSRTGASPACKVHEYEGDFYGQRAWFKVTSCAGHVYSIDFPPEYNNWDRVEPLTLFGAPTVKQEANPKLRMPKHFQTEAKGCSYLVLWLDCDREGENICFEVIDNAVPYMSSAGSQQQVWRAQFSSLAPVDLKKAMATLGSPNKDMSDSVDARAEMDLKLGCAFTRFQTKYFQGKYGDLDTNLVSYGPCQTPTLWFCVRRSDEINAFQPESFYTIDVTVAKAGRDLQAQWDRGQVFDMPIASLFMNIIQDDNAKAVVNDVSQKEDRQARPQALNTVAMLKMASTRLGLGPQQAMHMAERLYLDGYLTYPRTETNTYPKNFDLQGAVRAQSGHPAWGSYSQQLLSNGLARPREGVDMGDHPPITPVRAATEGQLGDAYRLYDMITRHFLATVSGDCKFLRTRVNFTIVGEGFSVSGRKVIDPGFTAIQRSGEMEDVIIPDFKKGETIEIKRVSMGSHKTRPPSYLSESDLLSLMEKHGIGTDASMATHINNICERNYVKLAEGRRLIPTQLGIALVHGYQMVDNELVIPKVRANMEKNCTLVADGKAEVLPVVQHCLRLFREKFIYYVTNVELVDQLFETIFKSLEAAGRPLSRCGDCQRYLSVVDRKPVRMFCKTCNRIFKMPQNGQMKLYKELKCPLDNFELVFVANKVGKSYPICPMCYDDPPFGAREEQGKHWNLDHPIYKKYRPAVMSCIADNCSGTLCLDVDSGPKWQIDCNVCLQQLSIFEDKAHKIKATSDTCEECGSVLLEVIFNKGKSPLPDGELERKACLVCDEIFNTHTVSKTGKNFFRRNPGKGKDIQCICQGKGKGKKGKGGKGKMRRTQRVPLGGLWRVSTAQTFATGRGEDGGFGALPMLPVRTKNLVAELESVRLRMGDQGERSVPPFGAADPILGLQPPGLGPSGLRSDEQCLDIDIVQKVPVRGFCVSAARVKELRDRTGASMGKCREALKEEEGDLEKAVDWLKKRGVRSMEKRATESAEALLGLGLQQNGGAIVELRAETDFVTRSDVYQQTLRYLASTLAAAPDVAAGGTQAALEMLVADGPDRPAQLRAGTALSEALLELGSVLGEKLVLSHVHFLAPPPDGVVAGYVHPKFADSMPGTGRMAGLVSLLAPGCDAAALQSTAARLARHVVAAQPRFLSVGSISAETLRKEQEVFKAAYLEQVGPRKAGAVDEQVLKKVIDGKTNRFYQETVLPCQELVAPQAGASDKKPVPVAEWLQAEARQLGVEKILVEDFRLAVL</sequence>
<evidence type="ECO:0000256" key="1">
    <source>
        <dbReference type="ARBA" id="ARBA00000213"/>
    </source>
</evidence>
<keyword evidence="9" id="KW-0496">Mitochondrion</keyword>
<keyword evidence="7" id="KW-0238">DNA-binding</keyword>
<evidence type="ECO:0000256" key="5">
    <source>
        <dbReference type="ARBA" id="ARBA00022917"/>
    </source>
</evidence>
<dbReference type="SUPFAM" id="SSF54713">
    <property type="entry name" value="Elongation factor Ts (EF-Ts), dimerisation domain"/>
    <property type="match status" value="1"/>
</dbReference>
<evidence type="ECO:0000256" key="4">
    <source>
        <dbReference type="ARBA" id="ARBA00022768"/>
    </source>
</evidence>
<dbReference type="Pfam" id="PF00889">
    <property type="entry name" value="EF_TS"/>
    <property type="match status" value="1"/>
</dbReference>
<protein>
    <recommendedName>
        <fullName evidence="9">Elongation factor Ts, mitochondrial</fullName>
        <shortName evidence="9">EF-Ts</shortName>
        <shortName evidence="9">EF-TsMt</shortName>
    </recommendedName>
</protein>
<dbReference type="GO" id="GO:0003677">
    <property type="term" value="F:DNA binding"/>
    <property type="evidence" value="ECO:0007669"/>
    <property type="project" value="UniProtKB-KW"/>
</dbReference>
<dbReference type="Gene3D" id="1.10.290.10">
    <property type="entry name" value="Topoisomerase I, domain 4"/>
    <property type="match status" value="1"/>
</dbReference>
<dbReference type="Gene3D" id="1.10.8.10">
    <property type="entry name" value="DNA helicase RuvA subunit, C-terminal domain"/>
    <property type="match status" value="1"/>
</dbReference>
<feature type="domain" description="Topo IA-type catalytic" evidence="11">
    <location>
        <begin position="171"/>
        <end position="592"/>
    </location>
</feature>
<dbReference type="Gene3D" id="1.10.286.20">
    <property type="match status" value="1"/>
</dbReference>
<evidence type="ECO:0000256" key="3">
    <source>
        <dbReference type="ARBA" id="ARBA00009446"/>
    </source>
</evidence>
<dbReference type="HAMAP" id="MF_00050">
    <property type="entry name" value="EF_Ts"/>
    <property type="match status" value="1"/>
</dbReference>
<dbReference type="InterPro" id="IPR023406">
    <property type="entry name" value="Topo_IA_AS"/>
</dbReference>
<dbReference type="Gene3D" id="2.70.20.10">
    <property type="entry name" value="Topoisomerase I, domain 3"/>
    <property type="match status" value="1"/>
</dbReference>
<dbReference type="GO" id="GO:0006265">
    <property type="term" value="P:DNA topological change"/>
    <property type="evidence" value="ECO:0007669"/>
    <property type="project" value="InterPro"/>
</dbReference>
<dbReference type="PRINTS" id="PR00417">
    <property type="entry name" value="PRTPISMRASEI"/>
</dbReference>
<keyword evidence="5 9" id="KW-0648">Protein biosynthesis</keyword>
<dbReference type="Pfam" id="PF01751">
    <property type="entry name" value="Toprim"/>
    <property type="match status" value="1"/>
</dbReference>
<dbReference type="InterPro" id="IPR013826">
    <property type="entry name" value="Topo_IA_cen_sub3"/>
</dbReference>
<evidence type="ECO:0000259" key="10">
    <source>
        <dbReference type="PROSITE" id="PS50880"/>
    </source>
</evidence>
<comment type="similarity">
    <text evidence="3">Belongs to the type IA topoisomerase family.</text>
</comment>
<dbReference type="Gene3D" id="3.40.50.140">
    <property type="match status" value="1"/>
</dbReference>
<dbReference type="InterPro" id="IPR000380">
    <property type="entry name" value="Topo_IA"/>
</dbReference>
<evidence type="ECO:0000256" key="6">
    <source>
        <dbReference type="ARBA" id="ARBA00023029"/>
    </source>
</evidence>
<dbReference type="InterPro" id="IPR001816">
    <property type="entry name" value="Transl_elong_EFTs/EF1B"/>
</dbReference>
<dbReference type="PROSITE" id="PS52039">
    <property type="entry name" value="TOPO_IA_2"/>
    <property type="match status" value="1"/>
</dbReference>
<evidence type="ECO:0000313" key="13">
    <source>
        <dbReference type="Proteomes" id="UP001178507"/>
    </source>
</evidence>
<dbReference type="FunFam" id="1.10.290.10:FF:000001">
    <property type="entry name" value="DNA topoisomerase"/>
    <property type="match status" value="1"/>
</dbReference>
<dbReference type="InterPro" id="IPR034144">
    <property type="entry name" value="TOPRIM_TopoIII"/>
</dbReference>
<dbReference type="PANTHER" id="PTHR11390:SF20">
    <property type="entry name" value="DNA TOPOISOMERASE 3-BETA-1"/>
    <property type="match status" value="1"/>
</dbReference>
<dbReference type="InterPro" id="IPR009060">
    <property type="entry name" value="UBA-like_sf"/>
</dbReference>
<organism evidence="12 13">
    <name type="scientific">Effrenium voratum</name>
    <dbReference type="NCBI Taxonomy" id="2562239"/>
    <lineage>
        <taxon>Eukaryota</taxon>
        <taxon>Sar</taxon>
        <taxon>Alveolata</taxon>
        <taxon>Dinophyceae</taxon>
        <taxon>Suessiales</taxon>
        <taxon>Symbiodiniaceae</taxon>
        <taxon>Effrenium</taxon>
    </lineage>
</organism>
<evidence type="ECO:0000256" key="7">
    <source>
        <dbReference type="ARBA" id="ARBA00023125"/>
    </source>
</evidence>
<dbReference type="SMART" id="SM00436">
    <property type="entry name" value="TOP1Bc"/>
    <property type="match status" value="1"/>
</dbReference>
<dbReference type="NCBIfam" id="TIGR00116">
    <property type="entry name" value="tsf"/>
    <property type="match status" value="1"/>
</dbReference>
<dbReference type="InterPro" id="IPR013825">
    <property type="entry name" value="Topo_IA_cen_sub2"/>
</dbReference>
<dbReference type="InterPro" id="IPR006171">
    <property type="entry name" value="TOPRIM_dom"/>
</dbReference>
<dbReference type="SMART" id="SM00493">
    <property type="entry name" value="TOPRIM"/>
    <property type="match status" value="1"/>
</dbReference>
<dbReference type="GO" id="GO:0005739">
    <property type="term" value="C:mitochondrion"/>
    <property type="evidence" value="ECO:0007669"/>
    <property type="project" value="UniProtKB-SubCell"/>
</dbReference>
<dbReference type="InterPro" id="IPR023405">
    <property type="entry name" value="Topo_IA_core_domain"/>
</dbReference>
<dbReference type="CDD" id="cd03362">
    <property type="entry name" value="TOPRIM_TopoIA_TopoIII"/>
    <property type="match status" value="1"/>
</dbReference>
<dbReference type="InterPro" id="IPR003602">
    <property type="entry name" value="Topo_IA_DNA-bd_dom"/>
</dbReference>
<dbReference type="SMART" id="SM00437">
    <property type="entry name" value="TOP1Ac"/>
    <property type="match status" value="1"/>
</dbReference>
<keyword evidence="13" id="KW-1185">Reference proteome</keyword>
<dbReference type="InterPro" id="IPR014039">
    <property type="entry name" value="Transl_elong_EFTs/EF1B_dimer"/>
</dbReference>
<dbReference type="CDD" id="cd00186">
    <property type="entry name" value="TOP1Ac"/>
    <property type="match status" value="1"/>
</dbReference>
<dbReference type="FunFam" id="1.10.8.10:FF:000001">
    <property type="entry name" value="Elongation factor Ts"/>
    <property type="match status" value="1"/>
</dbReference>
<dbReference type="Proteomes" id="UP001178507">
    <property type="component" value="Unassembled WGS sequence"/>
</dbReference>
<name>A0AA36I585_9DINO</name>
<keyword evidence="8" id="KW-0413">Isomerase</keyword>
<comment type="subcellular location">
    <subcellularLocation>
        <location evidence="9">Mitochondrion</location>
    </subcellularLocation>
</comment>
<dbReference type="GO" id="GO:0003917">
    <property type="term" value="F:DNA topoisomerase type I (single strand cut, ATP-independent) activity"/>
    <property type="evidence" value="ECO:0007669"/>
    <property type="project" value="UniProtKB-EC"/>
</dbReference>
<dbReference type="SUPFAM" id="SSF46934">
    <property type="entry name" value="UBA-like"/>
    <property type="match status" value="1"/>
</dbReference>
<feature type="domain" description="Toprim" evidence="10">
    <location>
        <begin position="4"/>
        <end position="153"/>
    </location>
</feature>
<dbReference type="InterPro" id="IPR056452">
    <property type="entry name" value="Zn_ribbon_TOP3B"/>
</dbReference>
<dbReference type="Gene3D" id="1.10.460.10">
    <property type="entry name" value="Topoisomerase I, domain 2"/>
    <property type="match status" value="1"/>
</dbReference>
<comment type="caution">
    <text evidence="12">The sequence shown here is derived from an EMBL/GenBank/DDBJ whole genome shotgun (WGS) entry which is preliminary data.</text>
</comment>
<comment type="function">
    <text evidence="9">Associates with the EF-Tu.GDP complex and induces the exchange of GDP to GTP. It remains bound to the aminoacyl-tRNA.EF-Tu.GTP complex up to the GTP hydrolysis stage on the ribosome.</text>
</comment>
<dbReference type="Pfam" id="PF23546">
    <property type="entry name" value="Zn_ribbon_TOP3B"/>
    <property type="match status" value="1"/>
</dbReference>
<evidence type="ECO:0000256" key="8">
    <source>
        <dbReference type="ARBA" id="ARBA00023235"/>
    </source>
</evidence>
<evidence type="ECO:0000256" key="9">
    <source>
        <dbReference type="HAMAP-Rule" id="MF_03135"/>
    </source>
</evidence>
<gene>
    <name evidence="12" type="ORF">EVOR1521_LOCUS8965</name>
</gene>
<dbReference type="InterPro" id="IPR013824">
    <property type="entry name" value="Topo_IA_cen_sub1"/>
</dbReference>
<dbReference type="InterPro" id="IPR036402">
    <property type="entry name" value="EF-Ts_dimer_sf"/>
</dbReference>
<comment type="catalytic activity">
    <reaction evidence="1">
        <text>ATP-independent breakage of single-stranded DNA, followed by passage and rejoining.</text>
        <dbReference type="EC" id="5.6.2.1"/>
    </reaction>
</comment>
<keyword evidence="6" id="KW-0799">Topoisomerase</keyword>